<name>A0A2I1GNG8_9GLOM</name>
<gene>
    <name evidence="2" type="ORF">RhiirA4_463610</name>
</gene>
<feature type="compositionally biased region" description="Basic and acidic residues" evidence="1">
    <location>
        <begin position="1"/>
        <end position="44"/>
    </location>
</feature>
<protein>
    <submittedName>
        <fullName evidence="2">Uncharacterized protein</fullName>
    </submittedName>
</protein>
<evidence type="ECO:0000313" key="3">
    <source>
        <dbReference type="Proteomes" id="UP000234323"/>
    </source>
</evidence>
<dbReference type="VEuPathDB" id="FungiDB:RhiirA1_402102"/>
<dbReference type="Proteomes" id="UP000234323">
    <property type="component" value="Unassembled WGS sequence"/>
</dbReference>
<keyword evidence="3" id="KW-1185">Reference proteome</keyword>
<proteinExistence type="predicted"/>
<accession>A0A2I1GNG8</accession>
<dbReference type="EMBL" id="LLXI01000605">
    <property type="protein sequence ID" value="PKY48127.1"/>
    <property type="molecule type" value="Genomic_DNA"/>
</dbReference>
<reference evidence="2 3" key="1">
    <citation type="submission" date="2015-10" db="EMBL/GenBank/DDBJ databases">
        <title>Genome analyses suggest a sexual origin of heterokaryosis in a supposedly ancient asexual fungus.</title>
        <authorList>
            <person name="Ropars J."/>
            <person name="Sedzielewska K."/>
            <person name="Noel J."/>
            <person name="Charron P."/>
            <person name="Farinelli L."/>
            <person name="Marton T."/>
            <person name="Kruger M."/>
            <person name="Pelin A."/>
            <person name="Brachmann A."/>
            <person name="Corradi N."/>
        </authorList>
    </citation>
    <scope>NUCLEOTIDE SEQUENCE [LARGE SCALE GENOMIC DNA]</scope>
    <source>
        <strain evidence="2 3">A4</strain>
    </source>
</reference>
<dbReference type="AlphaFoldDB" id="A0A2I1GNG8"/>
<evidence type="ECO:0000313" key="2">
    <source>
        <dbReference type="EMBL" id="PKY48127.1"/>
    </source>
</evidence>
<organism evidence="2 3">
    <name type="scientific">Rhizophagus irregularis</name>
    <dbReference type="NCBI Taxonomy" id="588596"/>
    <lineage>
        <taxon>Eukaryota</taxon>
        <taxon>Fungi</taxon>
        <taxon>Fungi incertae sedis</taxon>
        <taxon>Mucoromycota</taxon>
        <taxon>Glomeromycotina</taxon>
        <taxon>Glomeromycetes</taxon>
        <taxon>Glomerales</taxon>
        <taxon>Glomeraceae</taxon>
        <taxon>Rhizophagus</taxon>
    </lineage>
</organism>
<evidence type="ECO:0000256" key="1">
    <source>
        <dbReference type="SAM" id="MobiDB-lite"/>
    </source>
</evidence>
<sequence length="61" mass="7091">MDEPSRRFETDETSRKDPQDASELTKRPSRRFGTDETSRKDPQDASKLTKHLGRTLKTLQN</sequence>
<comment type="caution">
    <text evidence="2">The sequence shown here is derived from an EMBL/GenBank/DDBJ whole genome shotgun (WGS) entry which is preliminary data.</text>
</comment>
<feature type="region of interest" description="Disordered" evidence="1">
    <location>
        <begin position="1"/>
        <end position="61"/>
    </location>
</feature>